<dbReference type="RefSeq" id="WP_317635211.1">
    <property type="nucleotide sequence ID" value="NZ_AP026802.1"/>
</dbReference>
<reference evidence="2 3" key="1">
    <citation type="journal article" date="2023" name="Microbiol. Spectr.">
        <title>Symbiosis of Carpenter Bees with Uncharacterized Lactic Acid Bacteria Showing NAD Auxotrophy.</title>
        <authorList>
            <person name="Kawasaki S."/>
            <person name="Ozawa K."/>
            <person name="Mori T."/>
            <person name="Yamamoto A."/>
            <person name="Ito M."/>
            <person name="Ohkuma M."/>
            <person name="Sakamoto M."/>
            <person name="Matsutani M."/>
        </authorList>
    </citation>
    <scope>NUCLEOTIDE SEQUENCE [LARGE SCALE GENOMIC DNA]</scope>
    <source>
        <strain evidence="2 3">XA3</strain>
    </source>
</reference>
<dbReference type="EMBL" id="AP026802">
    <property type="protein sequence ID" value="BDR59417.1"/>
    <property type="molecule type" value="Genomic_DNA"/>
</dbReference>
<dbReference type="KEGG" id="xap:XA3_18580"/>
<name>A0AAU9DEV1_9LACO</name>
<protein>
    <recommendedName>
        <fullName evidence="4">DUF443 family protein</fullName>
    </recommendedName>
</protein>
<evidence type="ECO:0000256" key="1">
    <source>
        <dbReference type="SAM" id="Phobius"/>
    </source>
</evidence>
<organism evidence="2 3">
    <name type="scientific">Xylocopilactobacillus apicola</name>
    <dbReference type="NCBI Taxonomy" id="2932184"/>
    <lineage>
        <taxon>Bacteria</taxon>
        <taxon>Bacillati</taxon>
        <taxon>Bacillota</taxon>
        <taxon>Bacilli</taxon>
        <taxon>Lactobacillales</taxon>
        <taxon>Lactobacillaceae</taxon>
        <taxon>Xylocopilactobacillus</taxon>
    </lineage>
</organism>
<evidence type="ECO:0008006" key="4">
    <source>
        <dbReference type="Google" id="ProtNLM"/>
    </source>
</evidence>
<proteinExistence type="predicted"/>
<dbReference type="Proteomes" id="UP001321861">
    <property type="component" value="Chromosome"/>
</dbReference>
<evidence type="ECO:0000313" key="3">
    <source>
        <dbReference type="Proteomes" id="UP001321861"/>
    </source>
</evidence>
<feature type="transmembrane region" description="Helical" evidence="1">
    <location>
        <begin position="209"/>
        <end position="229"/>
    </location>
</feature>
<gene>
    <name evidence="2" type="ORF">XA3_18580</name>
</gene>
<dbReference type="AlphaFoldDB" id="A0AAU9DEV1"/>
<keyword evidence="1" id="KW-0472">Membrane</keyword>
<feature type="transmembrane region" description="Helical" evidence="1">
    <location>
        <begin position="184"/>
        <end position="203"/>
    </location>
</feature>
<evidence type="ECO:0000313" key="2">
    <source>
        <dbReference type="EMBL" id="BDR59417.1"/>
    </source>
</evidence>
<feature type="transmembrane region" description="Helical" evidence="1">
    <location>
        <begin position="121"/>
        <end position="140"/>
    </location>
</feature>
<sequence length="247" mass="29509">MVKNTRSSFSVKEYERIDIRYRLIHVKGKDYILDYSNPRDLRNYFMGTFYYKNSLQWKAYDVTHCREQIPVIKDYYKIEQLARLIDGVVAIFYFTNILLFPKPLNISYLTYDPRIRRNWKLIIMILLVISLVLIFILASLKQYQLPVAKDNYLILKQTNYKELNDKDAAESKFYIRWFYKIPPFLQRLISGLFLIIGPVLVGINSSSYGSLFVFTICIYYIIFLGRFLFFIPAHKNKKYTILEKGEL</sequence>
<accession>A0AAU9DEV1</accession>
<keyword evidence="3" id="KW-1185">Reference proteome</keyword>
<feature type="transmembrane region" description="Helical" evidence="1">
    <location>
        <begin position="81"/>
        <end position="101"/>
    </location>
</feature>
<keyword evidence="1" id="KW-0812">Transmembrane</keyword>
<keyword evidence="1" id="KW-1133">Transmembrane helix</keyword>